<dbReference type="PANTHER" id="PTHR47718">
    <property type="entry name" value="OS01G0519700 PROTEIN"/>
    <property type="match status" value="1"/>
</dbReference>
<dbReference type="RefSeq" id="XP_027337188.1">
    <property type="nucleotide sequence ID" value="XM_027481387.1"/>
</dbReference>
<dbReference type="AlphaFoldDB" id="A0A8B8K2E3"/>
<protein>
    <submittedName>
        <fullName evidence="3">Protein FAR-RED IMPAIRED RESPONSE 1-like</fullName>
    </submittedName>
</protein>
<dbReference type="PANTHER" id="PTHR47718:SF13">
    <property type="entry name" value="OS09G0290500 PROTEIN"/>
    <property type="match status" value="1"/>
</dbReference>
<dbReference type="InterPro" id="IPR018289">
    <property type="entry name" value="MULE_transposase_dom"/>
</dbReference>
<evidence type="ECO:0000313" key="3">
    <source>
        <dbReference type="RefSeq" id="XP_027337188.1"/>
    </source>
</evidence>
<dbReference type="Pfam" id="PF10551">
    <property type="entry name" value="MULE"/>
    <property type="match status" value="1"/>
</dbReference>
<dbReference type="Proteomes" id="UP000694853">
    <property type="component" value="Unplaced"/>
</dbReference>
<reference evidence="3" key="2">
    <citation type="submission" date="2025-08" db="UniProtKB">
        <authorList>
            <consortium name="RefSeq"/>
        </authorList>
    </citation>
    <scope>IDENTIFICATION</scope>
    <source>
        <tissue evidence="3">Young leaves</tissue>
    </source>
</reference>
<feature type="domain" description="MULE transposase" evidence="1">
    <location>
        <begin position="107"/>
        <end position="195"/>
    </location>
</feature>
<reference evidence="2" key="1">
    <citation type="journal article" date="2019" name="Toxins">
        <title>Detection of Abrin-Like and Prepropulchellin-Like Toxin Genes and Transcripts Using Whole Genome Sequencing and Full-Length Transcript Sequencing of Abrus precatorius.</title>
        <authorList>
            <person name="Hovde B.T."/>
            <person name="Daligault H.E."/>
            <person name="Hanschen E.R."/>
            <person name="Kunde Y.A."/>
            <person name="Johnson M.B."/>
            <person name="Starkenburg S.R."/>
            <person name="Johnson S.L."/>
        </authorList>
    </citation>
    <scope>NUCLEOTIDE SEQUENCE [LARGE SCALE GENOMIC DNA]</scope>
</reference>
<accession>A0A8B8K2E3</accession>
<evidence type="ECO:0000259" key="1">
    <source>
        <dbReference type="Pfam" id="PF10551"/>
    </source>
</evidence>
<proteinExistence type="predicted"/>
<evidence type="ECO:0000313" key="2">
    <source>
        <dbReference type="Proteomes" id="UP000694853"/>
    </source>
</evidence>
<dbReference type="GeneID" id="113850863"/>
<sequence>MHVRRTLDLHNEVGVRINKTFQTLVHDVVGHDNLKFVEENVRNYINKERRLIAKEGDSKALVDYFCRMKEENSQLWYDINVDEDFRIKNIFWADARSRAAYESFGDIVSFDTTYLTNKYDMPFAAFVGVNHHGQLVLLGCSLISTEDTKTFVWLFNCWLRCMCGKAPNGIVTDQCKAMQNAITIALPNTQHRWCL</sequence>
<gene>
    <name evidence="3" type="primary">LOC113850863</name>
</gene>
<dbReference type="KEGG" id="aprc:113850863"/>
<keyword evidence="2" id="KW-1185">Reference proteome</keyword>
<organism evidence="2 3">
    <name type="scientific">Abrus precatorius</name>
    <name type="common">Indian licorice</name>
    <name type="synonym">Glycine abrus</name>
    <dbReference type="NCBI Taxonomy" id="3816"/>
    <lineage>
        <taxon>Eukaryota</taxon>
        <taxon>Viridiplantae</taxon>
        <taxon>Streptophyta</taxon>
        <taxon>Embryophyta</taxon>
        <taxon>Tracheophyta</taxon>
        <taxon>Spermatophyta</taxon>
        <taxon>Magnoliopsida</taxon>
        <taxon>eudicotyledons</taxon>
        <taxon>Gunneridae</taxon>
        <taxon>Pentapetalae</taxon>
        <taxon>rosids</taxon>
        <taxon>fabids</taxon>
        <taxon>Fabales</taxon>
        <taxon>Fabaceae</taxon>
        <taxon>Papilionoideae</taxon>
        <taxon>50 kb inversion clade</taxon>
        <taxon>NPAAA clade</taxon>
        <taxon>indigoferoid/millettioid clade</taxon>
        <taxon>Abreae</taxon>
        <taxon>Abrus</taxon>
    </lineage>
</organism>
<dbReference type="OrthoDB" id="1726386at2759"/>
<name>A0A8B8K2E3_ABRPR</name>